<dbReference type="EMBL" id="AJWK01012205">
    <property type="status" value="NOT_ANNOTATED_CDS"/>
    <property type="molecule type" value="Genomic_DNA"/>
</dbReference>
<feature type="compositionally biased region" description="Basic and acidic residues" evidence="2">
    <location>
        <begin position="70"/>
        <end position="80"/>
    </location>
</feature>
<protein>
    <submittedName>
        <fullName evidence="3">Uncharacterized protein</fullName>
    </submittedName>
</protein>
<feature type="coiled-coil region" evidence="1">
    <location>
        <begin position="100"/>
        <end position="173"/>
    </location>
</feature>
<dbReference type="VEuPathDB" id="VectorBase:LLOJ003833"/>
<dbReference type="EMBL" id="AJWK01012202">
    <property type="status" value="NOT_ANNOTATED_CDS"/>
    <property type="molecule type" value="Genomic_DNA"/>
</dbReference>
<evidence type="ECO:0000313" key="3">
    <source>
        <dbReference type="EnsemblMetazoa" id="LLOJ003833-PA"/>
    </source>
</evidence>
<evidence type="ECO:0000256" key="2">
    <source>
        <dbReference type="SAM" id="MobiDB-lite"/>
    </source>
</evidence>
<dbReference type="VEuPathDB" id="VectorBase:LLONM1_008047"/>
<evidence type="ECO:0000256" key="1">
    <source>
        <dbReference type="SAM" id="Coils"/>
    </source>
</evidence>
<sequence length="181" mass="20819">MEEEDYPPQKPYHTKFSDDDLVNLCQRANLVKAYNTPQWEPKGRNEPENTLKHAKHSVKGKSVSNGQESWGRDSGARDLSPEVLRAPTSSEAGSQITEKVMEMAEKLKNATKDREALQKELSEALEEKDRSRRRLEVISAAHESRLTEMHCVIVELSKKLKRYEERSILEEQEPEESEVDK</sequence>
<proteinExistence type="predicted"/>
<dbReference type="EMBL" id="AJWK01012204">
    <property type="status" value="NOT_ANNOTATED_CDS"/>
    <property type="molecule type" value="Genomic_DNA"/>
</dbReference>
<reference evidence="3" key="1">
    <citation type="submission" date="2020-05" db="UniProtKB">
        <authorList>
            <consortium name="EnsemblMetazoa"/>
        </authorList>
    </citation>
    <scope>IDENTIFICATION</scope>
    <source>
        <strain evidence="3">Jacobina</strain>
    </source>
</reference>
<dbReference type="AlphaFoldDB" id="A0A1B0CHC1"/>
<dbReference type="EMBL" id="AJWK01012206">
    <property type="status" value="NOT_ANNOTATED_CDS"/>
    <property type="molecule type" value="Genomic_DNA"/>
</dbReference>
<dbReference type="EnsemblMetazoa" id="LLOJ003833-RA">
    <property type="protein sequence ID" value="LLOJ003833-PA"/>
    <property type="gene ID" value="LLOJ003833"/>
</dbReference>
<name>A0A1B0CHC1_LUTLO</name>
<keyword evidence="4" id="KW-1185">Reference proteome</keyword>
<organism evidence="3 4">
    <name type="scientific">Lutzomyia longipalpis</name>
    <name type="common">Sand fly</name>
    <dbReference type="NCBI Taxonomy" id="7200"/>
    <lineage>
        <taxon>Eukaryota</taxon>
        <taxon>Metazoa</taxon>
        <taxon>Ecdysozoa</taxon>
        <taxon>Arthropoda</taxon>
        <taxon>Hexapoda</taxon>
        <taxon>Insecta</taxon>
        <taxon>Pterygota</taxon>
        <taxon>Neoptera</taxon>
        <taxon>Endopterygota</taxon>
        <taxon>Diptera</taxon>
        <taxon>Nematocera</taxon>
        <taxon>Psychodoidea</taxon>
        <taxon>Psychodidae</taxon>
        <taxon>Lutzomyia</taxon>
        <taxon>Lutzomyia</taxon>
    </lineage>
</organism>
<dbReference type="EMBL" id="AJWK01012203">
    <property type="status" value="NOT_ANNOTATED_CDS"/>
    <property type="molecule type" value="Genomic_DNA"/>
</dbReference>
<feature type="compositionally biased region" description="Polar residues" evidence="2">
    <location>
        <begin position="87"/>
        <end position="97"/>
    </location>
</feature>
<feature type="compositionally biased region" description="Basic and acidic residues" evidence="2">
    <location>
        <begin position="41"/>
        <end position="51"/>
    </location>
</feature>
<dbReference type="Proteomes" id="UP000092461">
    <property type="component" value="Unassembled WGS sequence"/>
</dbReference>
<feature type="region of interest" description="Disordered" evidence="2">
    <location>
        <begin position="33"/>
        <end position="97"/>
    </location>
</feature>
<accession>A0A1B0CHC1</accession>
<keyword evidence="1" id="KW-0175">Coiled coil</keyword>
<evidence type="ECO:0000313" key="4">
    <source>
        <dbReference type="Proteomes" id="UP000092461"/>
    </source>
</evidence>